<evidence type="ECO:0000313" key="1">
    <source>
        <dbReference type="EMBL" id="GGO85124.1"/>
    </source>
</evidence>
<accession>A0A917ZK23</accession>
<proteinExistence type="predicted"/>
<dbReference type="AlphaFoldDB" id="A0A917ZK23"/>
<evidence type="ECO:0008006" key="3">
    <source>
        <dbReference type="Google" id="ProtNLM"/>
    </source>
</evidence>
<dbReference type="CDD" id="cd16377">
    <property type="entry name" value="23S_rRNA_IVP_like"/>
    <property type="match status" value="1"/>
</dbReference>
<sequence>MHQNLHAWQLSMDLAVEIYRLTERFPSGELYGLKAQMRRAAVSVPSNIAEGAGRASKAEFKRFIAIACGSLSELETQLLLSQRLNFLRDIDEPLKTIRSIFNLLSGLRNSLN</sequence>
<gene>
    <name evidence="1" type="ORF">GCM10011348_32950</name>
</gene>
<protein>
    <recommendedName>
        <fullName evidence="3">Four helix bundle protein</fullName>
    </recommendedName>
</protein>
<comment type="caution">
    <text evidence="1">The sequence shown here is derived from an EMBL/GenBank/DDBJ whole genome shotgun (WGS) entry which is preliminary data.</text>
</comment>
<evidence type="ECO:0000313" key="2">
    <source>
        <dbReference type="Proteomes" id="UP000599578"/>
    </source>
</evidence>
<dbReference type="SUPFAM" id="SSF158446">
    <property type="entry name" value="IVS-encoded protein-like"/>
    <property type="match status" value="1"/>
</dbReference>
<dbReference type="Pfam" id="PF05635">
    <property type="entry name" value="23S_rRNA_IVP"/>
    <property type="match status" value="1"/>
</dbReference>
<dbReference type="PANTHER" id="PTHR38471:SF2">
    <property type="entry name" value="FOUR HELIX BUNDLE PROTEIN"/>
    <property type="match status" value="1"/>
</dbReference>
<keyword evidence="2" id="KW-1185">Reference proteome</keyword>
<name>A0A917ZK23_9GAMM</name>
<reference evidence="1 2" key="1">
    <citation type="journal article" date="2014" name="Int. J. Syst. Evol. Microbiol.">
        <title>Complete genome sequence of Corynebacterium casei LMG S-19264T (=DSM 44701T), isolated from a smear-ripened cheese.</title>
        <authorList>
            <consortium name="US DOE Joint Genome Institute (JGI-PGF)"/>
            <person name="Walter F."/>
            <person name="Albersmeier A."/>
            <person name="Kalinowski J."/>
            <person name="Ruckert C."/>
        </authorList>
    </citation>
    <scope>NUCLEOTIDE SEQUENCE [LARGE SCALE GENOMIC DNA]</scope>
    <source>
        <strain evidence="1 2">CGMCC 1.7286</strain>
    </source>
</reference>
<dbReference type="RefSeq" id="WP_188861690.1">
    <property type="nucleotide sequence ID" value="NZ_BMLT01000008.1"/>
</dbReference>
<dbReference type="InterPro" id="IPR036583">
    <property type="entry name" value="23S_rRNA_IVS_sf"/>
</dbReference>
<dbReference type="Gene3D" id="1.20.1440.60">
    <property type="entry name" value="23S rRNA-intervening sequence"/>
    <property type="match status" value="1"/>
</dbReference>
<dbReference type="Proteomes" id="UP000599578">
    <property type="component" value="Unassembled WGS sequence"/>
</dbReference>
<organism evidence="1 2">
    <name type="scientific">Marinobacterium nitratireducens</name>
    <dbReference type="NCBI Taxonomy" id="518897"/>
    <lineage>
        <taxon>Bacteria</taxon>
        <taxon>Pseudomonadati</taxon>
        <taxon>Pseudomonadota</taxon>
        <taxon>Gammaproteobacteria</taxon>
        <taxon>Oceanospirillales</taxon>
        <taxon>Oceanospirillaceae</taxon>
        <taxon>Marinobacterium</taxon>
    </lineage>
</organism>
<dbReference type="InterPro" id="IPR012657">
    <property type="entry name" value="23S_rRNA-intervening_sequence"/>
</dbReference>
<dbReference type="PANTHER" id="PTHR38471">
    <property type="entry name" value="FOUR HELIX BUNDLE PROTEIN"/>
    <property type="match status" value="1"/>
</dbReference>
<dbReference type="NCBIfam" id="TIGR02436">
    <property type="entry name" value="four helix bundle protein"/>
    <property type="match status" value="1"/>
</dbReference>
<dbReference type="EMBL" id="BMLT01000008">
    <property type="protein sequence ID" value="GGO85124.1"/>
    <property type="molecule type" value="Genomic_DNA"/>
</dbReference>